<evidence type="ECO:0000256" key="1">
    <source>
        <dbReference type="SAM" id="MobiDB-lite"/>
    </source>
</evidence>
<feature type="region of interest" description="Disordered" evidence="1">
    <location>
        <begin position="60"/>
        <end position="83"/>
    </location>
</feature>
<dbReference type="Proteomes" id="UP000664203">
    <property type="component" value="Unassembled WGS sequence"/>
</dbReference>
<feature type="region of interest" description="Disordered" evidence="1">
    <location>
        <begin position="1"/>
        <end position="24"/>
    </location>
</feature>
<keyword evidence="3" id="KW-1185">Reference proteome</keyword>
<gene>
    <name evidence="2" type="ORF">ALECFALPRED_006763</name>
</gene>
<proteinExistence type="predicted"/>
<evidence type="ECO:0000313" key="3">
    <source>
        <dbReference type="Proteomes" id="UP000664203"/>
    </source>
</evidence>
<dbReference type="EMBL" id="CAJPDR010000438">
    <property type="protein sequence ID" value="CAF9936313.1"/>
    <property type="molecule type" value="Genomic_DNA"/>
</dbReference>
<reference evidence="2" key="1">
    <citation type="submission" date="2021-03" db="EMBL/GenBank/DDBJ databases">
        <authorList>
            <person name="Tagirdzhanova G."/>
        </authorList>
    </citation>
    <scope>NUCLEOTIDE SEQUENCE</scope>
</reference>
<feature type="compositionally biased region" description="Basic and acidic residues" evidence="1">
    <location>
        <begin position="1"/>
        <end position="23"/>
    </location>
</feature>
<evidence type="ECO:0000313" key="2">
    <source>
        <dbReference type="EMBL" id="CAF9936313.1"/>
    </source>
</evidence>
<organism evidence="2 3">
    <name type="scientific">Alectoria fallacina</name>
    <dbReference type="NCBI Taxonomy" id="1903189"/>
    <lineage>
        <taxon>Eukaryota</taxon>
        <taxon>Fungi</taxon>
        <taxon>Dikarya</taxon>
        <taxon>Ascomycota</taxon>
        <taxon>Pezizomycotina</taxon>
        <taxon>Lecanoromycetes</taxon>
        <taxon>OSLEUM clade</taxon>
        <taxon>Lecanoromycetidae</taxon>
        <taxon>Lecanorales</taxon>
        <taxon>Lecanorineae</taxon>
        <taxon>Parmeliaceae</taxon>
        <taxon>Alectoria</taxon>
    </lineage>
</organism>
<protein>
    <submittedName>
        <fullName evidence="2">Uncharacterized protein</fullName>
    </submittedName>
</protein>
<comment type="caution">
    <text evidence="2">The sequence shown here is derived from an EMBL/GenBank/DDBJ whole genome shotgun (WGS) entry which is preliminary data.</text>
</comment>
<name>A0A8H3GAW2_9LECA</name>
<accession>A0A8H3GAW2</accession>
<dbReference type="AlphaFoldDB" id="A0A8H3GAW2"/>
<sequence length="120" mass="13704">MLLKETQEKLLERERNRREHRLDTPAVETAAMRGQVRRTAYPSITASEINQGSAARKRLKAKFKDASDNAPVAPSSYGSTSNENVGVFATQKIRKGQLILRKKVHLRGQKHRSRRELRPK</sequence>